<dbReference type="EMBL" id="CACTQT010000005">
    <property type="protein sequence ID" value="CAA4370633.1"/>
    <property type="molecule type" value="Genomic_DNA"/>
</dbReference>
<dbReference type="InterPro" id="IPR036390">
    <property type="entry name" value="WH_DNA-bd_sf"/>
</dbReference>
<dbReference type="EMBL" id="JAAJIY010000003">
    <property type="protein sequence ID" value="NGK20237.1"/>
    <property type="molecule type" value="Genomic_DNA"/>
</dbReference>
<evidence type="ECO:0000313" key="25">
    <source>
        <dbReference type="EMBL" id="NUY11041.1"/>
    </source>
</evidence>
<dbReference type="EMBL" id="CACTWD010000004">
    <property type="protein sequence ID" value="CAA4676814.1"/>
    <property type="molecule type" value="Genomic_DNA"/>
</dbReference>
<dbReference type="Proteomes" id="UP000507112">
    <property type="component" value="Unassembled WGS sequence"/>
</dbReference>
<dbReference type="Proteomes" id="UP000561555">
    <property type="component" value="Unassembled WGS sequence"/>
</dbReference>
<evidence type="ECO:0000259" key="6">
    <source>
        <dbReference type="PROSITE" id="PS51063"/>
    </source>
</evidence>
<dbReference type="Pfam" id="PF00027">
    <property type="entry name" value="cNMP_binding"/>
    <property type="match status" value="1"/>
</dbReference>
<reference evidence="60 61" key="10">
    <citation type="journal article" date="2020" name="J. Antimicrob. Chemother.">
        <title>Detection of heterogeneous vancomycin intermediate resistance in MRSA isolates from Latin America.</title>
        <authorList>
            <person name="Castro B.E."/>
            <person name="Berrio M."/>
            <person name="Vargas M.L."/>
            <person name="Carvajal L.P."/>
            <person name="Millan L.V."/>
            <person name="Rios R."/>
            <person name="Hernandez A.K."/>
            <person name="Rincon S."/>
            <person name="Cubides P."/>
            <person name="Forero E."/>
            <person name="Dinh A."/>
            <person name="Seas C."/>
            <person name="Munita J.M."/>
            <person name="Arias C.A."/>
            <person name="Reyes J."/>
            <person name="Diaz L."/>
        </authorList>
    </citation>
    <scope>NUCLEOTIDE SEQUENCE [LARGE SCALE GENOMIC DNA]</scope>
    <source>
        <strain evidence="25 60">UE1097</strain>
        <strain evidence="26 61">UP89</strain>
    </source>
</reference>
<dbReference type="EMBL" id="CAIIGD010000001">
    <property type="protein sequence ID" value="CAC8189083.1"/>
    <property type="molecule type" value="Genomic_DNA"/>
</dbReference>
<dbReference type="Proteomes" id="UP000507402">
    <property type="component" value="Unassembled WGS sequence"/>
</dbReference>
<dbReference type="Proteomes" id="UP000443708">
    <property type="component" value="Unassembled WGS sequence"/>
</dbReference>
<evidence type="ECO:0000313" key="29">
    <source>
        <dbReference type="EMBL" id="QJR08763.1"/>
    </source>
</evidence>
<reference evidence="30 44" key="7">
    <citation type="submission" date="2018-11" db="EMBL/GenBank/DDBJ databases">
        <title>Genomic profiling of Staphylococcus species from a Poultry farm system in KwaZulu-Natal, South Africa.</title>
        <authorList>
            <person name="Amoako D.G."/>
            <person name="Somboro A.M."/>
            <person name="Abia A.L.K."/>
            <person name="Bester L.A."/>
            <person name="Essack S.Y."/>
        </authorList>
    </citation>
    <scope>NUCLEOTIDE SEQUENCE [LARGE SCALE GENOMIC DNA]</scope>
    <source>
        <strain evidence="30 44">SA9</strain>
    </source>
</reference>
<evidence type="ECO:0000313" key="23">
    <source>
        <dbReference type="EMBL" id="NGK20237.1"/>
    </source>
</evidence>
<evidence type="ECO:0000313" key="40">
    <source>
        <dbReference type="Proteomes" id="UP000250286"/>
    </source>
</evidence>
<dbReference type="PROSITE" id="PS51063">
    <property type="entry name" value="HTH_CRP_2"/>
    <property type="match status" value="1"/>
</dbReference>
<evidence type="ECO:0000313" key="39">
    <source>
        <dbReference type="Proteomes" id="UP000249918"/>
    </source>
</evidence>
<evidence type="ECO:0000313" key="27">
    <source>
        <dbReference type="EMBL" id="OWT14728.1"/>
    </source>
</evidence>
<dbReference type="EMBL" id="CP053070">
    <property type="protein sequence ID" value="QJR08763.1"/>
    <property type="molecule type" value="Genomic_DNA"/>
</dbReference>
<evidence type="ECO:0000313" key="42">
    <source>
        <dbReference type="Proteomes" id="UP000254502"/>
    </source>
</evidence>
<dbReference type="EMBL" id="JXIG01000630">
    <property type="protein sequence ID" value="KIT95389.1"/>
    <property type="molecule type" value="Genomic_DNA"/>
</dbReference>
<dbReference type="Proteomes" id="UP000197894">
    <property type="component" value="Unassembled WGS sequence"/>
</dbReference>
<evidence type="ECO:0000313" key="9">
    <source>
        <dbReference type="EMBL" id="CAA4370633.1"/>
    </source>
</evidence>
<dbReference type="Proteomes" id="UP000459702">
    <property type="component" value="Unassembled WGS sequence"/>
</dbReference>
<evidence type="ECO:0000313" key="20">
    <source>
        <dbReference type="EMBL" id="KIT95389.1"/>
    </source>
</evidence>
<dbReference type="SUPFAM" id="SSF46785">
    <property type="entry name" value="Winged helix' DNA-binding domain"/>
    <property type="match status" value="1"/>
</dbReference>
<dbReference type="Proteomes" id="UP000463077">
    <property type="component" value="Unassembled WGS sequence"/>
</dbReference>
<reference evidence="43" key="3">
    <citation type="submission" date="2017-08" db="EMBL/GenBank/DDBJ databases">
        <title>Protection against atopic dermatitis through acquisition of Staphylococcus quorum-sensing agr mutations in the skin.</title>
        <authorList>
            <person name="Nakamura Y."/>
            <person name="Takahashi H."/>
            <person name="Takaya A."/>
            <person name="Inoue Y."/>
            <person name="Katayama Y."/>
            <person name="Kusuya Y."/>
            <person name="Shoji T."/>
            <person name="Takada S."/>
            <person name="Nakagawa S."/>
            <person name="Oguma R."/>
            <person name="Ozawa N."/>
            <person name="Yamaide F."/>
            <person name="Suzuki S."/>
            <person name="Villaruz A."/>
            <person name="Otto M."/>
            <person name="Matsue H."/>
            <person name="Nunez G."/>
            <person name="Shimojo N."/>
        </authorList>
    </citation>
    <scope>NUCLEOTIDE SEQUENCE [LARGE SCALE GENOMIC DNA]</scope>
    <source>
        <strain evidence="43">M1K003</strain>
    </source>
</reference>
<keyword evidence="5" id="KW-0804">Transcription</keyword>
<evidence type="ECO:0000313" key="10">
    <source>
        <dbReference type="EMBL" id="CAA4676814.1"/>
    </source>
</evidence>
<evidence type="ECO:0000313" key="7">
    <source>
        <dbReference type="EMBL" id="CAA4076645.1"/>
    </source>
</evidence>
<reference evidence="39 40" key="5">
    <citation type="submission" date="2018-06" db="EMBL/GenBank/DDBJ databases">
        <authorList>
            <consortium name="Pathogen Informatics"/>
            <person name="Doyle S."/>
        </authorList>
    </citation>
    <scope>NUCLEOTIDE SEQUENCE [LARGE SCALE GENOMIC DNA]</scope>
    <source>
        <strain evidence="31 39">EOE047</strain>
        <strain evidence="32 40">EOE173</strain>
        <strain evidence="34 42">NCTC5664</strain>
        <strain evidence="33 41">NCTC7972</strain>
    </source>
</reference>
<evidence type="ECO:0000313" key="38">
    <source>
        <dbReference type="Proteomes" id="UP000197894"/>
    </source>
</evidence>
<evidence type="ECO:0000313" key="8">
    <source>
        <dbReference type="EMBL" id="CAA4103479.1"/>
    </source>
</evidence>
<dbReference type="Proteomes" id="UP000249918">
    <property type="component" value="Unassembled WGS sequence"/>
</dbReference>
<dbReference type="EMBL" id="CAIGXB010000007">
    <property type="protein sequence ID" value="CAC5801143.1"/>
    <property type="molecule type" value="Genomic_DNA"/>
</dbReference>
<dbReference type="EMBL" id="CACTPI010000003">
    <property type="protein sequence ID" value="CAA4103479.1"/>
    <property type="molecule type" value="Genomic_DNA"/>
</dbReference>
<reference evidence="35 49" key="4">
    <citation type="submission" date="2018-06" db="EMBL/GenBank/DDBJ databases">
        <title>Whole genome sequencing to identify and define MRSA outbreaks.</title>
        <authorList>
            <person name="Sullivan M.J."/>
            <person name="Altman D.R."/>
            <person name="Chacko K."/>
            <person name="Ciferri B."/>
            <person name="Webster E."/>
            <person name="Deikus G."/>
            <person name="Lewis M."/>
            <person name="Khan Z."/>
            <person name="Beckford C."/>
            <person name="Rendo A."/>
            <person name="Samaroo F."/>
            <person name="Sebra R."/>
            <person name="Karam-Howlin R."/>
            <person name="Southwick K."/>
            <person name="Adams E."/>
            <person name="Ying L."/>
            <person name="Kornblum J."/>
            <person name="Factor S."/>
            <person name="Danesh Yazdi M."/>
            <person name="Dingle T."/>
            <person name="Hamula C."/>
            <person name="Bashir A."/>
            <person name="Schadt E."/>
            <person name="Kasarskis A."/>
            <person name="Patel G."/>
            <person name="Wallach F."/>
            <person name="Gibbs K."/>
            <person name="Van Bakel H."/>
        </authorList>
    </citation>
    <scope>NUCLEOTIDE SEQUENCE [LARGE SCALE GENOMIC DNA]</scope>
    <source>
        <strain evidence="49">pt013</strain>
        <strain evidence="35">Pt013</strain>
    </source>
</reference>
<dbReference type="Proteomes" id="UP000443506">
    <property type="component" value="Unassembled WGS sequence"/>
</dbReference>
<evidence type="ECO:0000313" key="46">
    <source>
        <dbReference type="Proteomes" id="UP000442782"/>
    </source>
</evidence>
<dbReference type="InterPro" id="IPR012318">
    <property type="entry name" value="HTH_CRP"/>
</dbReference>
<dbReference type="Pfam" id="PF13545">
    <property type="entry name" value="HTH_Crp_2"/>
    <property type="match status" value="1"/>
</dbReference>
<reference evidence="22 52" key="8">
    <citation type="journal article" date="2019" name="Int. J. Infect. Dis.">
        <title>Characterization of a community-acquired methicillin-resistant sequence type 338 Staphylococcus aureus strain containing a staphylococcal cassette chromosome mec type VT.</title>
        <authorList>
            <person name="Chen Y."/>
            <person name="Hong J."/>
            <person name="Chen Y."/>
            <person name="Wang H."/>
            <person name="Yu Y."/>
            <person name="Qu T."/>
        </authorList>
    </citation>
    <scope>NUCLEOTIDE SEQUENCE [LARGE SCALE GENOMIC DNA]</scope>
    <source>
        <strain evidence="22 52">LJ05</strain>
    </source>
</reference>
<dbReference type="Proteomes" id="UP000070985">
    <property type="component" value="Unassembled WGS sequence"/>
</dbReference>
<dbReference type="Proteomes" id="UP000502818">
    <property type="component" value="Chromosome"/>
</dbReference>
<evidence type="ECO:0000313" key="22">
    <source>
        <dbReference type="EMBL" id="MUG51053.1"/>
    </source>
</evidence>
<organism evidence="16 59">
    <name type="scientific">Staphylococcus aureus</name>
    <dbReference type="NCBI Taxonomy" id="1280"/>
    <lineage>
        <taxon>Bacteria</taxon>
        <taxon>Bacillati</taxon>
        <taxon>Bacillota</taxon>
        <taxon>Bacilli</taxon>
        <taxon>Bacillales</taxon>
        <taxon>Staphylococcaceae</taxon>
        <taxon>Staphylococcus</taxon>
    </lineage>
</organism>
<evidence type="ECO:0000313" key="33">
    <source>
        <dbReference type="EMBL" id="SUK18449.1"/>
    </source>
</evidence>
<evidence type="ECO:0000313" key="51">
    <source>
        <dbReference type="Proteomes" id="UP000459702"/>
    </source>
</evidence>
<reference evidence="24 53" key="11">
    <citation type="submission" date="2020-02" db="EMBL/GenBank/DDBJ databases">
        <title>Detection of Heterogeneous Vancomycin Intermediate Resistance in Methicillin Resistant Staphylococcus aureus Isolates from Latin-America.</title>
        <authorList>
            <person name="Castro-Cardozo B."/>
            <person name="Berrio M."/>
            <person name="Vargas M.L."/>
            <person name="Carvajal L.P."/>
            <person name="Millan L.V."/>
            <person name="Rios R."/>
            <person name="Hernandez A."/>
            <person name="Rincon S.L."/>
            <person name="Cubides P."/>
            <person name="Forero E."/>
            <person name="Dinh A."/>
            <person name="Seas C."/>
            <person name="Munita J.M."/>
            <person name="Arias C.A."/>
            <person name="Reyes J."/>
            <person name="Diaz L."/>
        </authorList>
    </citation>
    <scope>NUCLEOTIDE SEQUENCE [LARGE SCALE GENOMIC DNA]</scope>
    <source>
        <strain evidence="24 53">UG255</strain>
    </source>
</reference>
<dbReference type="EMBL" id="CP038850">
    <property type="protein sequence ID" value="QCT58404.1"/>
    <property type="molecule type" value="Genomic_DNA"/>
</dbReference>
<evidence type="ECO:0000313" key="58">
    <source>
        <dbReference type="Proteomes" id="UP000507402"/>
    </source>
</evidence>
<evidence type="ECO:0000313" key="16">
    <source>
        <dbReference type="EMBL" id="CAC8491261.1"/>
    </source>
</evidence>
<dbReference type="Proteomes" id="UP000293434">
    <property type="component" value="Unassembled WGS sequence"/>
</dbReference>
<dbReference type="EMBL" id="RQTC01000049">
    <property type="protein sequence ID" value="RZH94806.1"/>
    <property type="molecule type" value="Genomic_DNA"/>
</dbReference>
<reference evidence="20 37" key="1">
    <citation type="submission" date="2015-01" db="EMBL/GenBank/DDBJ databases">
        <title>Characterization of Swiss Staphylococcus aureus strains involved in food poisoning.</title>
        <authorList>
            <person name="Crovadore J."/>
            <person name="Chablais R."/>
            <person name="Tonacini J."/>
            <person name="Schnyder B."/>
            <person name="Lefort F."/>
        </authorList>
    </citation>
    <scope>NUCLEOTIDE SEQUENCE [LARGE SCALE GENOMIC DNA]</scope>
    <source>
        <strain evidence="20 37">SA-120</strain>
    </source>
</reference>
<dbReference type="Gene3D" id="1.10.10.10">
    <property type="entry name" value="Winged helix-like DNA-binding domain superfamily/Winged helix DNA-binding domain"/>
    <property type="match status" value="1"/>
</dbReference>
<reference evidence="19" key="6">
    <citation type="submission" date="2018-07" db="EMBL/GenBank/DDBJ databases">
        <title>Protection against atopic dermatitis through acquisition of Staphylococcus quorum-sensing agr mutations in the skin.</title>
        <authorList>
            <person name="Nakamura Y."/>
            <person name="Takahashi H."/>
            <person name="Takaya A."/>
            <person name="Inoue Y."/>
            <person name="Katayama Y."/>
            <person name="Kusuya Y."/>
            <person name="Shoji T."/>
            <person name="Takada S."/>
            <person name="Nakagawa S."/>
            <person name="Oguma R."/>
            <person name="Ozawa N."/>
            <person name="Yamaide F."/>
            <person name="Suzuki S."/>
            <person name="Villaruz A."/>
            <person name="Otto M."/>
            <person name="Matsue H."/>
            <person name="Nunez G."/>
            <person name="Shimojo N."/>
        </authorList>
    </citation>
    <scope>NUCLEOTIDE SEQUENCE</scope>
    <source>
        <strain evidence="19">M1K003</strain>
    </source>
</reference>
<keyword evidence="3" id="KW-0238">DNA-binding</keyword>
<gene>
    <name evidence="16" type="primary">arcR</name>
    <name evidence="27" type="ORF">AS572_11245</name>
    <name evidence="35" type="ORF">DQU50_11590</name>
    <name evidence="21" type="ORF">E1948_09250</name>
    <name evidence="28" type="ORF">E1948_14015</name>
    <name evidence="30" type="ORF">EIG94_03770</name>
    <name evidence="18" type="ORF">ERS391062_00802</name>
    <name evidence="23" type="ORF">G0Z31_01710</name>
    <name evidence="24" type="ORF">G6Y24_14625</name>
    <name evidence="22" type="ORF">GAY54_00600</name>
    <name evidence="25" type="ORF">GQX37_00470</name>
    <name evidence="26" type="ORF">GQX52_06850</name>
    <name evidence="29" type="ORF">HH313_002763</name>
    <name evidence="19" type="ORF">M1K003_1528</name>
    <name evidence="17" type="ORF">NCTC13131_00152</name>
    <name evidence="34" type="ORF">NCTC5664_01098</name>
    <name evidence="33" type="ORF">NCTC7972_01999</name>
    <name evidence="36" type="ORF">NCTC8317_02580</name>
    <name evidence="20" type="ORF">QU38_15930</name>
    <name evidence="7" type="ORF">SAMEA1029512_00157</name>
    <name evidence="8" type="ORF">SAMEA1029528_01016</name>
    <name evidence="31" type="ORF">SAMEA1466929_01337</name>
    <name evidence="32" type="ORF">SAMEA1531725_02688</name>
    <name evidence="9" type="ORF">SAMEA2078260_01260</name>
    <name evidence="11" type="ORF">SAMEA2078588_01038</name>
    <name evidence="12" type="ORF">SAMEA2080344_00774</name>
    <name evidence="10" type="ORF">SAMEA2081063_00806</name>
    <name evidence="13" type="ORF">SAMEA4008575_02003</name>
    <name evidence="14" type="ORF">SAMEA70146418_00083</name>
    <name evidence="15" type="ORF">SAMEA70153168_01059</name>
    <name evidence="16" type="ORF">SAMEA70245418_00158</name>
</gene>
<evidence type="ECO:0000313" key="18">
    <source>
        <dbReference type="EMBL" id="CZQ57095.1"/>
    </source>
</evidence>
<dbReference type="Proteomes" id="UP000442696">
    <property type="component" value="Unassembled WGS sequence"/>
</dbReference>
<sequence>MTENFILGRNNKLEHELKALADYINIPYSILQPYQSECFVRHYTKGQVIYFSPQESSNIYFLIEGNIIREHYNQNGDVYRYFNKEQVLFPISNLFHPKEVNELCTALTDCTVLGLPRELMAFLCKANDDIFLTLFALINDNEQQHMNYNMALTSKFAKDRIIKLLCHLCQTVGYDQDEFYEIKQFLTIQLMSDMAGISRETAGHIIHELKDEKLVVKDHKNWLVSKHLFNDVCV</sequence>
<dbReference type="Proteomes" id="UP000451682">
    <property type="component" value="Unassembled WGS sequence"/>
</dbReference>
<feature type="domain" description="HTH crp-type" evidence="6">
    <location>
        <begin position="155"/>
        <end position="228"/>
    </location>
</feature>
<dbReference type="Proteomes" id="UP000507408">
    <property type="component" value="Unassembled WGS sequence"/>
</dbReference>
<dbReference type="InterPro" id="IPR014710">
    <property type="entry name" value="RmlC-like_jellyroll"/>
</dbReference>
<dbReference type="Proteomes" id="UP000251686">
    <property type="component" value="Unassembled WGS sequence"/>
</dbReference>
<dbReference type="SMR" id="A0A0D1HGC5"/>
<evidence type="ECO:0000313" key="60">
    <source>
        <dbReference type="Proteomes" id="UP000547874"/>
    </source>
</evidence>
<reference evidence="21" key="15">
    <citation type="submission" date="2021-08" db="EMBL/GenBank/DDBJ databases">
        <title>Whole-genome sequencing of local methicillin-resistant S. aureus strain Lr2.</title>
        <authorList>
            <person name="Ali A."/>
            <person name="Ullah N."/>
        </authorList>
    </citation>
    <scope>NUCLEOTIDE SEQUENCE</scope>
    <source>
        <strain evidence="21">Lr2</strain>
    </source>
</reference>
<dbReference type="EMBL" id="UELG01000026">
    <property type="protein sequence ID" value="SRZ68007.1"/>
    <property type="molecule type" value="Genomic_DNA"/>
</dbReference>
<evidence type="ECO:0000313" key="30">
    <source>
        <dbReference type="EMBL" id="RZH94806.1"/>
    </source>
</evidence>
<dbReference type="Proteomes" id="UP000547874">
    <property type="component" value="Unassembled WGS sequence"/>
</dbReference>
<evidence type="ECO:0000313" key="21">
    <source>
        <dbReference type="EMBL" id="MBX8594782.1"/>
    </source>
</evidence>
<dbReference type="EMBL" id="UHAQ01000002">
    <property type="protein sequence ID" value="SUK41786.1"/>
    <property type="molecule type" value="Genomic_DNA"/>
</dbReference>
<dbReference type="EMBL" id="JAANDN010000066">
    <property type="protein sequence ID" value="NUY68358.1"/>
    <property type="molecule type" value="Genomic_DNA"/>
</dbReference>
<dbReference type="EMBL" id="CACUNS010000005">
    <property type="protein sequence ID" value="CAA6067329.1"/>
    <property type="molecule type" value="Genomic_DNA"/>
</dbReference>
<evidence type="ECO:0000313" key="35">
    <source>
        <dbReference type="EMBL" id="TXL40123.1"/>
    </source>
</evidence>
<dbReference type="Proteomes" id="UP000280323">
    <property type="component" value="Chromosome"/>
</dbReference>
<evidence type="ECO:0000313" key="50">
    <source>
        <dbReference type="Proteomes" id="UP000459586"/>
    </source>
</evidence>
<evidence type="ECO:0000313" key="59">
    <source>
        <dbReference type="Proteomes" id="UP000507408"/>
    </source>
</evidence>
<dbReference type="EMBL" id="JAIGOF010000011">
    <property type="protein sequence ID" value="MBX8594782.1"/>
    <property type="molecule type" value="Genomic_DNA"/>
</dbReference>
<evidence type="ECO:0000313" key="17">
    <source>
        <dbReference type="EMBL" id="CAD7352692.1"/>
    </source>
</evidence>
<dbReference type="EMBL" id="FJNR01000004">
    <property type="protein sequence ID" value="CZQ57095.1"/>
    <property type="molecule type" value="Genomic_DNA"/>
</dbReference>
<reference evidence="28" key="9">
    <citation type="submission" date="2019-04" db="EMBL/GenBank/DDBJ databases">
        <title>Whole-genome sequencing of local methicillin-resistant S. aureus strain Lr2.</title>
        <authorList>
            <person name="Ullah N."/>
            <person name="Ali A."/>
        </authorList>
    </citation>
    <scope>NUCLEOTIDE SEQUENCE [LARGE SCALE GENOMIC DNA]</scope>
    <source>
        <strain evidence="28">Lr2</strain>
    </source>
</reference>
<evidence type="ECO:0000313" key="44">
    <source>
        <dbReference type="Proteomes" id="UP000293434"/>
    </source>
</evidence>
<evidence type="ECO:0000313" key="15">
    <source>
        <dbReference type="EMBL" id="CAC8227812.1"/>
    </source>
</evidence>
<dbReference type="EMBL" id="WFHO01000002">
    <property type="protein sequence ID" value="MUG51053.1"/>
    <property type="molecule type" value="Genomic_DNA"/>
</dbReference>
<dbReference type="EMBL" id="JAANEC010000005">
    <property type="protein sequence ID" value="NUY11041.1"/>
    <property type="molecule type" value="Genomic_DNA"/>
</dbReference>
<reference evidence="27 38" key="2">
    <citation type="journal article" date="2017" name="BMC Genomics">
        <title>Prophages and adaptation of Staphylococcus aureus ST398 to the human clinic.</title>
        <authorList>
            <consortium name="Regional Infection Control Group of the Centre Region"/>
            <person name="Diene S.M."/>
            <person name="Corvaglia A.R."/>
            <person name="Francois P."/>
            <person name="van der Mee-Marquet N."/>
        </authorList>
    </citation>
    <scope>NUCLEOTIDE SEQUENCE [LARGE SCALE GENOMIC DNA]</scope>
    <source>
        <strain evidence="27 38">SA13-246</strain>
    </source>
</reference>
<evidence type="ECO:0000313" key="41">
    <source>
        <dbReference type="Proteomes" id="UP000254224"/>
    </source>
</evidence>
<dbReference type="Proteomes" id="UP000309390">
    <property type="component" value="Unassembled WGS sequence"/>
</dbReference>
<evidence type="ECO:0000313" key="48">
    <source>
        <dbReference type="Proteomes" id="UP000443708"/>
    </source>
</evidence>
<dbReference type="Gene3D" id="2.60.120.10">
    <property type="entry name" value="Jelly Rolls"/>
    <property type="match status" value="1"/>
</dbReference>
<evidence type="ECO:0000313" key="56">
    <source>
        <dbReference type="Proteomes" id="UP000505390"/>
    </source>
</evidence>
<dbReference type="AlphaFoldDB" id="A0A0D1HGC5"/>
<reference evidence="23 54" key="12">
    <citation type="submission" date="2020-02" db="EMBL/GenBank/DDBJ databases">
        <title>Novel Insights Into The Classification of Staphylococcal Beta-Lactamases In Relation To The Cefazolin Inoculum Effect.</title>
        <authorList>
            <person name="Carvajal L.P."/>
            <person name="Rincon S."/>
            <person name="Echeverri A."/>
            <person name="Porras J."/>
            <person name="Rios R."/>
            <person name="Ordonez K."/>
            <person name="Seas C."/>
            <person name="Gomez-Villegas S."/>
            <person name="Diaz L."/>
            <person name="Arias C.A."/>
            <person name="Reyes J."/>
        </authorList>
    </citation>
    <scope>NUCLEOTIDE SEQUENCE [LARGE SCALE GENOMIC DNA]</scope>
    <source>
        <strain evidence="23 54">UP127</strain>
    </source>
</reference>
<evidence type="ECO:0000313" key="12">
    <source>
        <dbReference type="EMBL" id="CAA6325227.1"/>
    </source>
</evidence>
<reference evidence="56 57" key="14">
    <citation type="submission" date="2020-06" db="EMBL/GenBank/DDBJ databases">
        <authorList>
            <consortium name="Pathogen Informatics"/>
        </authorList>
    </citation>
    <scope>NUCLEOTIDE SEQUENCE [LARGE SCALE GENOMIC DNA]</scope>
    <source>
        <strain evidence="18">1943STDY5698364</strain>
        <strain evidence="14 57">MOS105</strain>
        <strain evidence="15 58">MOS114</strain>
        <strain evidence="16 59">MOS222</strain>
        <strain evidence="17">NCTC13131</strain>
        <strain evidence="36">NCTC8317</strain>
        <strain evidence="8 48">S040_N01_C01</strain>
        <strain evidence="7 46">S087_N01_C01</strain>
        <strain evidence="13 56">SG160</strain>
        <strain evidence="11 51">T012_N10_C04</strain>
        <strain evidence="9 45">T012_N16_C08</strain>
        <strain evidence="10 47">T065_N03_C06</strain>
        <strain evidence="12 50">T197_A02_C01</strain>
    </source>
</reference>
<dbReference type="Proteomes" id="UP000254224">
    <property type="component" value="Unassembled WGS sequence"/>
</dbReference>
<dbReference type="Proteomes" id="UP000505390">
    <property type="component" value="Unassembled WGS sequence"/>
</dbReference>
<evidence type="ECO:0000313" key="28">
    <source>
        <dbReference type="EMBL" id="QCT58404.1"/>
    </source>
</evidence>
<accession>A0A0D1HGC5</accession>
<evidence type="ECO:0000313" key="36">
    <source>
        <dbReference type="EMBL" id="VDY49440.1"/>
    </source>
</evidence>
<dbReference type="EMBL" id="UDJK01000004">
    <property type="protein sequence ID" value="SRC24593.1"/>
    <property type="molecule type" value="Genomic_DNA"/>
</dbReference>
<dbReference type="SUPFAM" id="SSF51206">
    <property type="entry name" value="cAMP-binding domain-like"/>
    <property type="match status" value="1"/>
</dbReference>
<evidence type="ECO:0000313" key="53">
    <source>
        <dbReference type="Proteomes" id="UP000473113"/>
    </source>
</evidence>
<evidence type="ECO:0000256" key="5">
    <source>
        <dbReference type="ARBA" id="ARBA00023163"/>
    </source>
</evidence>
<evidence type="ECO:0000313" key="14">
    <source>
        <dbReference type="EMBL" id="CAC8189083.1"/>
    </source>
</evidence>
<dbReference type="Proteomes" id="UP000473113">
    <property type="component" value="Unassembled WGS sequence"/>
</dbReference>
<evidence type="ECO:0000256" key="2">
    <source>
        <dbReference type="ARBA" id="ARBA00023015"/>
    </source>
</evidence>
<dbReference type="KEGG" id="saur:SABB_02040"/>
<dbReference type="EMBL" id="BDVT01000006">
    <property type="protein sequence ID" value="GBV20537.1"/>
    <property type="molecule type" value="Genomic_DNA"/>
</dbReference>
<dbReference type="EMBL" id="LNJK01000008">
    <property type="protein sequence ID" value="OWT14728.1"/>
    <property type="molecule type" value="Genomic_DNA"/>
</dbReference>
<evidence type="ECO:0000256" key="3">
    <source>
        <dbReference type="ARBA" id="ARBA00023125"/>
    </source>
</evidence>
<dbReference type="Proteomes" id="UP000254502">
    <property type="component" value="Unassembled WGS sequence"/>
</dbReference>
<evidence type="ECO:0000313" key="47">
    <source>
        <dbReference type="Proteomes" id="UP000443506"/>
    </source>
</evidence>
<dbReference type="EMBL" id="CACTOE010000001">
    <property type="protein sequence ID" value="CAA4076645.1"/>
    <property type="molecule type" value="Genomic_DNA"/>
</dbReference>
<evidence type="ECO:0000313" key="13">
    <source>
        <dbReference type="EMBL" id="CAC5801143.1"/>
    </source>
</evidence>
<dbReference type="Proteomes" id="UP000265645">
    <property type="component" value="Unassembled WGS sequence"/>
</dbReference>
<dbReference type="InterPro" id="IPR036388">
    <property type="entry name" value="WH-like_DNA-bd_sf"/>
</dbReference>
<evidence type="ECO:0000313" key="11">
    <source>
        <dbReference type="EMBL" id="CAA6067329.1"/>
    </source>
</evidence>
<dbReference type="EMBL" id="UHAI01000002">
    <property type="protein sequence ID" value="SUK18449.1"/>
    <property type="molecule type" value="Genomic_DNA"/>
</dbReference>
<dbReference type="EMBL" id="QNXF01000003">
    <property type="protein sequence ID" value="TXL40123.1"/>
    <property type="molecule type" value="Genomic_DNA"/>
</dbReference>
<dbReference type="RefSeq" id="WP_000138218.1">
    <property type="nucleotide sequence ID" value="NC_021670.1"/>
</dbReference>
<keyword evidence="4" id="KW-0010">Activator</keyword>
<evidence type="ECO:0000256" key="4">
    <source>
        <dbReference type="ARBA" id="ARBA00023159"/>
    </source>
</evidence>
<evidence type="ECO:0000313" key="45">
    <source>
        <dbReference type="Proteomes" id="UP000442696"/>
    </source>
</evidence>
<keyword evidence="2" id="KW-0805">Transcription regulation</keyword>
<dbReference type="Proteomes" id="UP000478431">
    <property type="component" value="Unassembled WGS sequence"/>
</dbReference>
<evidence type="ECO:0000313" key="43">
    <source>
        <dbReference type="Proteomes" id="UP000265645"/>
    </source>
</evidence>
<evidence type="ECO:0000256" key="1">
    <source>
        <dbReference type="ARBA" id="ARBA00020091"/>
    </source>
</evidence>
<name>A0A0D1HGC5_STAAU</name>
<dbReference type="EMBL" id="JAALTR010000362">
    <property type="protein sequence ID" value="NGW68686.1"/>
    <property type="molecule type" value="Genomic_DNA"/>
</dbReference>
<dbReference type="Proteomes" id="UP000250286">
    <property type="component" value="Unassembled WGS sequence"/>
</dbReference>
<dbReference type="InterPro" id="IPR018490">
    <property type="entry name" value="cNMP-bd_dom_sf"/>
</dbReference>
<evidence type="ECO:0000313" key="34">
    <source>
        <dbReference type="EMBL" id="SUK41786.1"/>
    </source>
</evidence>
<dbReference type="GO" id="GO:0006355">
    <property type="term" value="P:regulation of DNA-templated transcription"/>
    <property type="evidence" value="ECO:0007669"/>
    <property type="project" value="InterPro"/>
</dbReference>
<evidence type="ECO:0000313" key="32">
    <source>
        <dbReference type="EMBL" id="SRZ68007.1"/>
    </source>
</evidence>
<dbReference type="EMBL" id="LR133917">
    <property type="protein sequence ID" value="VDY49440.1"/>
    <property type="molecule type" value="Genomic_DNA"/>
</dbReference>
<reference evidence="29 55" key="13">
    <citation type="submission" date="2020-04" db="EMBL/GenBank/DDBJ databases">
        <authorList>
            <person name="Kim J.-M."/>
            <person name="Chung S.H."/>
            <person name="Kim I."/>
            <person name="Kim J.-S."/>
        </authorList>
    </citation>
    <scope>NUCLEOTIDE SEQUENCE [LARGE SCALE GENOMIC DNA]</scope>
    <source>
        <strain evidence="29">HL20709</strain>
    </source>
</reference>
<dbReference type="OMA" id="EYLCKNH"/>
<evidence type="ECO:0000313" key="61">
    <source>
        <dbReference type="Proteomes" id="UP000561555"/>
    </source>
</evidence>
<evidence type="ECO:0000313" key="57">
    <source>
        <dbReference type="Proteomes" id="UP000507112"/>
    </source>
</evidence>
<evidence type="ECO:0000313" key="19">
    <source>
        <dbReference type="EMBL" id="GBV20537.1"/>
    </source>
</evidence>
<evidence type="ECO:0000313" key="54">
    <source>
        <dbReference type="Proteomes" id="UP000478431"/>
    </source>
</evidence>
<evidence type="ECO:0000313" key="26">
    <source>
        <dbReference type="EMBL" id="NUY68358.1"/>
    </source>
</evidence>
<dbReference type="Proteomes" id="UP000032274">
    <property type="component" value="Unassembled WGS sequence"/>
</dbReference>
<dbReference type="KEGG" id="sams:NI36_13230"/>
<dbReference type="KEGG" id="saud:CH52_05850"/>
<evidence type="ECO:0000313" key="31">
    <source>
        <dbReference type="EMBL" id="SRC24593.1"/>
    </source>
</evidence>
<dbReference type="GO" id="GO:0003677">
    <property type="term" value="F:DNA binding"/>
    <property type="evidence" value="ECO:0007669"/>
    <property type="project" value="UniProtKB-KW"/>
</dbReference>
<evidence type="ECO:0000313" key="37">
    <source>
        <dbReference type="Proteomes" id="UP000032274"/>
    </source>
</evidence>
<dbReference type="InterPro" id="IPR000595">
    <property type="entry name" value="cNMP-bd_dom"/>
</dbReference>
<evidence type="ECO:0000313" key="52">
    <source>
        <dbReference type="Proteomes" id="UP000463077"/>
    </source>
</evidence>
<dbReference type="EMBL" id="UAUZ02000001">
    <property type="protein sequence ID" value="CAD7352692.1"/>
    <property type="molecule type" value="Genomic_DNA"/>
</dbReference>
<proteinExistence type="predicted"/>
<evidence type="ECO:0000313" key="49">
    <source>
        <dbReference type="Proteomes" id="UP000451682"/>
    </source>
</evidence>
<dbReference type="EMBL" id="CAIIKR010000001">
    <property type="protein sequence ID" value="CAC8491261.1"/>
    <property type="molecule type" value="Genomic_DNA"/>
</dbReference>
<protein>
    <recommendedName>
        <fullName evidence="1">HTH-type transcriptional regulator ArcR</fullName>
    </recommendedName>
</protein>
<dbReference type="Proteomes" id="UP000459586">
    <property type="component" value="Unassembled WGS sequence"/>
</dbReference>
<evidence type="ECO:0000313" key="24">
    <source>
        <dbReference type="EMBL" id="NGW68686.1"/>
    </source>
</evidence>
<dbReference type="EMBL" id="CAIIGN010000003">
    <property type="protein sequence ID" value="CAC8227812.1"/>
    <property type="molecule type" value="Genomic_DNA"/>
</dbReference>
<evidence type="ECO:0000313" key="55">
    <source>
        <dbReference type="Proteomes" id="UP000502818"/>
    </source>
</evidence>
<dbReference type="EMBL" id="CACURZ010000003">
    <property type="protein sequence ID" value="CAA6325227.1"/>
    <property type="molecule type" value="Genomic_DNA"/>
</dbReference>
<dbReference type="Proteomes" id="UP000442782">
    <property type="component" value="Unassembled WGS sequence"/>
</dbReference>